<keyword evidence="4" id="KW-0902">Two-component regulatory system</keyword>
<protein>
    <submittedName>
        <fullName evidence="11">Two-component system, CitB family, response regulator CitT</fullName>
    </submittedName>
</protein>
<dbReference type="InterPro" id="IPR051271">
    <property type="entry name" value="2C-system_Tx_regulators"/>
</dbReference>
<name>A0A1H0EBB2_9BACI</name>
<evidence type="ECO:0000256" key="7">
    <source>
        <dbReference type="ARBA" id="ARBA00023159"/>
    </source>
</evidence>
<dbReference type="Proteomes" id="UP000198778">
    <property type="component" value="Unassembled WGS sequence"/>
</dbReference>
<dbReference type="PROSITE" id="PS50110">
    <property type="entry name" value="RESPONSE_REGULATORY"/>
    <property type="match status" value="1"/>
</dbReference>
<evidence type="ECO:0000256" key="4">
    <source>
        <dbReference type="ARBA" id="ARBA00023012"/>
    </source>
</evidence>
<keyword evidence="3 9" id="KW-0597">Phosphoprotein</keyword>
<dbReference type="GO" id="GO:0003677">
    <property type="term" value="F:DNA binding"/>
    <property type="evidence" value="ECO:0007669"/>
    <property type="project" value="UniProtKB-KW"/>
</dbReference>
<evidence type="ECO:0000256" key="1">
    <source>
        <dbReference type="ARBA" id="ARBA00004496"/>
    </source>
</evidence>
<keyword evidence="7" id="KW-0010">Activator</keyword>
<dbReference type="PANTHER" id="PTHR45526">
    <property type="entry name" value="TRANSCRIPTIONAL REGULATORY PROTEIN DPIA"/>
    <property type="match status" value="1"/>
</dbReference>
<feature type="domain" description="Response regulatory" evidence="10">
    <location>
        <begin position="3"/>
        <end position="120"/>
    </location>
</feature>
<evidence type="ECO:0000256" key="6">
    <source>
        <dbReference type="ARBA" id="ARBA00023125"/>
    </source>
</evidence>
<dbReference type="SUPFAM" id="SSF52172">
    <property type="entry name" value="CheY-like"/>
    <property type="match status" value="1"/>
</dbReference>
<dbReference type="SMART" id="SM00448">
    <property type="entry name" value="REC"/>
    <property type="match status" value="1"/>
</dbReference>
<dbReference type="PIRSF" id="PIRSF006171">
    <property type="entry name" value="RR_citrat_malat"/>
    <property type="match status" value="1"/>
</dbReference>
<evidence type="ECO:0000256" key="5">
    <source>
        <dbReference type="ARBA" id="ARBA00023015"/>
    </source>
</evidence>
<dbReference type="Gene3D" id="3.40.50.2300">
    <property type="match status" value="1"/>
</dbReference>
<reference evidence="12" key="1">
    <citation type="submission" date="2016-10" db="EMBL/GenBank/DDBJ databases">
        <authorList>
            <person name="Varghese N."/>
            <person name="Submissions S."/>
        </authorList>
    </citation>
    <scope>NUCLEOTIDE SEQUENCE [LARGE SCALE GENOMIC DNA]</scope>
    <source>
        <strain evidence="12">CGMCC 1.10369</strain>
    </source>
</reference>
<comment type="subcellular location">
    <subcellularLocation>
        <location evidence="1">Cytoplasm</location>
    </subcellularLocation>
</comment>
<dbReference type="STRING" id="745820.SAMN04488053_103270"/>
<dbReference type="InterPro" id="IPR048714">
    <property type="entry name" value="DpiA-like_HTH"/>
</dbReference>
<dbReference type="Pfam" id="PF20714">
    <property type="entry name" value="HTH_64"/>
    <property type="match status" value="1"/>
</dbReference>
<feature type="modified residue" description="4-aspartylphosphate" evidence="9">
    <location>
        <position position="55"/>
    </location>
</feature>
<organism evidence="11 12">
    <name type="scientific">Alkalicoccus daliensis</name>
    <dbReference type="NCBI Taxonomy" id="745820"/>
    <lineage>
        <taxon>Bacteria</taxon>
        <taxon>Bacillati</taxon>
        <taxon>Bacillota</taxon>
        <taxon>Bacilli</taxon>
        <taxon>Bacillales</taxon>
        <taxon>Bacillaceae</taxon>
        <taxon>Alkalicoccus</taxon>
    </lineage>
</organism>
<evidence type="ECO:0000256" key="8">
    <source>
        <dbReference type="ARBA" id="ARBA00023163"/>
    </source>
</evidence>
<dbReference type="GO" id="GO:0003700">
    <property type="term" value="F:DNA-binding transcription factor activity"/>
    <property type="evidence" value="ECO:0007669"/>
    <property type="project" value="InterPro"/>
</dbReference>
<dbReference type="EMBL" id="FNIL01000003">
    <property type="protein sequence ID" value="SDN79635.1"/>
    <property type="molecule type" value="Genomic_DNA"/>
</dbReference>
<evidence type="ECO:0000256" key="2">
    <source>
        <dbReference type="ARBA" id="ARBA00022490"/>
    </source>
</evidence>
<dbReference type="OrthoDB" id="9759232at2"/>
<proteinExistence type="predicted"/>
<evidence type="ECO:0000259" key="10">
    <source>
        <dbReference type="PROSITE" id="PS50110"/>
    </source>
</evidence>
<keyword evidence="8" id="KW-0804">Transcription</keyword>
<keyword evidence="6" id="KW-0238">DNA-binding</keyword>
<evidence type="ECO:0000256" key="9">
    <source>
        <dbReference type="PROSITE-ProRule" id="PRU00169"/>
    </source>
</evidence>
<dbReference type="Pfam" id="PF00072">
    <property type="entry name" value="Response_reg"/>
    <property type="match status" value="1"/>
</dbReference>
<dbReference type="InterPro" id="IPR024187">
    <property type="entry name" value="Sig_transdc_resp-reg_cit/mal"/>
</dbReference>
<gene>
    <name evidence="11" type="ORF">SAMN04488053_103270</name>
</gene>
<dbReference type="RefSeq" id="WP_090842317.1">
    <property type="nucleotide sequence ID" value="NZ_FNIL01000003.1"/>
</dbReference>
<evidence type="ECO:0000313" key="11">
    <source>
        <dbReference type="EMBL" id="SDN79635.1"/>
    </source>
</evidence>
<dbReference type="InterPro" id="IPR011006">
    <property type="entry name" value="CheY-like_superfamily"/>
</dbReference>
<dbReference type="AlphaFoldDB" id="A0A1H0EBB2"/>
<dbReference type="PANTHER" id="PTHR45526:SF1">
    <property type="entry name" value="TRANSCRIPTIONAL REGULATORY PROTEIN DCUR-RELATED"/>
    <property type="match status" value="1"/>
</dbReference>
<sequence>MYQVLIVEDDFHIAEINKAFVSEMPGFEPVHIAKSGEEAKSFIASSTLPDIILLDIYIPDVTGLELLWFFRKNYPSIQIIMITAAKETSTIQEALRAGIFDYIMKPVKKERVHSMLHRFHRERQALSQKESISQKELDELRSGEAAPAPSKVFKELPKGIDPITLEKVHQCLKEHLSEGVTAVSCADSTGTSRSTARRYLEFAVTAGEAKAELIYGEVGRPERRYFFQ</sequence>
<dbReference type="GO" id="GO:0000156">
    <property type="term" value="F:phosphorelay response regulator activity"/>
    <property type="evidence" value="ECO:0007669"/>
    <property type="project" value="TreeGrafter"/>
</dbReference>
<dbReference type="InterPro" id="IPR001789">
    <property type="entry name" value="Sig_transdc_resp-reg_receiver"/>
</dbReference>
<keyword evidence="5" id="KW-0805">Transcription regulation</keyword>
<keyword evidence="2" id="KW-0963">Cytoplasm</keyword>
<dbReference type="GO" id="GO:0005737">
    <property type="term" value="C:cytoplasm"/>
    <property type="evidence" value="ECO:0007669"/>
    <property type="project" value="UniProtKB-SubCell"/>
</dbReference>
<evidence type="ECO:0000256" key="3">
    <source>
        <dbReference type="ARBA" id="ARBA00022553"/>
    </source>
</evidence>
<keyword evidence="12" id="KW-1185">Reference proteome</keyword>
<evidence type="ECO:0000313" key="12">
    <source>
        <dbReference type="Proteomes" id="UP000198778"/>
    </source>
</evidence>
<accession>A0A1H0EBB2</accession>